<keyword evidence="2" id="KW-1185">Reference proteome</keyword>
<proteinExistence type="predicted"/>
<evidence type="ECO:0008006" key="3">
    <source>
        <dbReference type="Google" id="ProtNLM"/>
    </source>
</evidence>
<comment type="caution">
    <text evidence="1">The sequence shown here is derived from an EMBL/GenBank/DDBJ whole genome shotgun (WGS) entry which is preliminary data.</text>
</comment>
<accession>A0A7K1Y857</accession>
<protein>
    <recommendedName>
        <fullName evidence="3">Transcriptional regulator</fullName>
    </recommendedName>
</protein>
<reference evidence="1 2" key="1">
    <citation type="submission" date="2019-11" db="EMBL/GenBank/DDBJ databases">
        <title>Pedobacter sp. HMF7647 Genome sequencing and assembly.</title>
        <authorList>
            <person name="Kang H."/>
            <person name="Kim H."/>
            <person name="Joh K."/>
        </authorList>
    </citation>
    <scope>NUCLEOTIDE SEQUENCE [LARGE SCALE GENOMIC DNA]</scope>
    <source>
        <strain evidence="1 2">HMF7647</strain>
    </source>
</reference>
<dbReference type="Proteomes" id="UP000466586">
    <property type="component" value="Unassembled WGS sequence"/>
</dbReference>
<dbReference type="RefSeq" id="WP_160843458.1">
    <property type="nucleotide sequence ID" value="NZ_WVHT01000002.1"/>
</dbReference>
<evidence type="ECO:0000313" key="2">
    <source>
        <dbReference type="Proteomes" id="UP000466586"/>
    </source>
</evidence>
<name>A0A7K1Y857_9SPHI</name>
<dbReference type="EMBL" id="WVHT01000002">
    <property type="protein sequence ID" value="MXV50279.1"/>
    <property type="molecule type" value="Genomic_DNA"/>
</dbReference>
<sequence>MSNETKGFTILVLRISADKQLSATHISLFTALFVCFRRSGSVSPFHVTRRQLMNYSSIASIATYHKCIKELSEKGFIKYVPSYHPRKGSIIYWRNLKEMVLNIT</sequence>
<evidence type="ECO:0000313" key="1">
    <source>
        <dbReference type="EMBL" id="MXV50279.1"/>
    </source>
</evidence>
<organism evidence="1 2">
    <name type="scientific">Hufsiella arboris</name>
    <dbReference type="NCBI Taxonomy" id="2695275"/>
    <lineage>
        <taxon>Bacteria</taxon>
        <taxon>Pseudomonadati</taxon>
        <taxon>Bacteroidota</taxon>
        <taxon>Sphingobacteriia</taxon>
        <taxon>Sphingobacteriales</taxon>
        <taxon>Sphingobacteriaceae</taxon>
        <taxon>Hufsiella</taxon>
    </lineage>
</organism>
<dbReference type="AlphaFoldDB" id="A0A7K1Y857"/>
<gene>
    <name evidence="1" type="ORF">GS399_04790</name>
</gene>